<dbReference type="GeneID" id="37876799"/>
<protein>
    <recommendedName>
        <fullName evidence="1">DUF1638 domain-containing protein</fullName>
    </recommendedName>
</protein>
<dbReference type="Pfam" id="PF07796">
    <property type="entry name" value="DUF1638"/>
    <property type="match status" value="1"/>
</dbReference>
<dbReference type="InterPro" id="IPR012437">
    <property type="entry name" value="DUF1638"/>
</dbReference>
<organism evidence="2 3">
    <name type="scientific">Halalkaliarchaeum desulfuricum</name>
    <dbReference type="NCBI Taxonomy" id="2055893"/>
    <lineage>
        <taxon>Archaea</taxon>
        <taxon>Methanobacteriati</taxon>
        <taxon>Methanobacteriota</taxon>
        <taxon>Stenosarchaea group</taxon>
        <taxon>Halobacteria</taxon>
        <taxon>Halobacteriales</taxon>
        <taxon>Haloferacaceae</taxon>
        <taxon>Halalkaliarchaeum</taxon>
    </lineage>
</organism>
<dbReference type="RefSeq" id="WP_119814446.1">
    <property type="nucleotide sequence ID" value="NZ_CP025066.1"/>
</dbReference>
<evidence type="ECO:0000313" key="2">
    <source>
        <dbReference type="EMBL" id="AUX08115.1"/>
    </source>
</evidence>
<dbReference type="EMBL" id="CP025066">
    <property type="protein sequence ID" value="AUX08115.1"/>
    <property type="molecule type" value="Genomic_DNA"/>
</dbReference>
<reference evidence="3" key="1">
    <citation type="submission" date="2017-11" db="EMBL/GenBank/DDBJ databases">
        <title>Phenotypic and genomic properties of facultatively anaerobic sulfur-reducing natronoarchaea from hypersaline soda lakes.</title>
        <authorList>
            <person name="Sorokin D.Y."/>
            <person name="Kublanov I.V."/>
            <person name="Roman P."/>
            <person name="Sinninghe Damste J.S."/>
            <person name="Golyshin P.N."/>
            <person name="Rojo D."/>
            <person name="Ciordia S."/>
            <person name="Mena M.D.C."/>
            <person name="Ferrer M."/>
            <person name="Messina E."/>
            <person name="Smedile F."/>
            <person name="La Spada G."/>
            <person name="La Cono V."/>
            <person name="Yakimov M.M."/>
        </authorList>
    </citation>
    <scope>NUCLEOTIDE SEQUENCE [LARGE SCALE GENOMIC DNA]</scope>
    <source>
        <strain evidence="3">AArc-Sl</strain>
    </source>
</reference>
<keyword evidence="3" id="KW-1185">Reference proteome</keyword>
<evidence type="ECO:0000259" key="1">
    <source>
        <dbReference type="Pfam" id="PF07796"/>
    </source>
</evidence>
<sequence length="271" mass="30718">MSDLPRQDALGIVACETLYAELDRFAPDATVRYVPQEYHEFPVNVPRNAEIVEVIERHVRELEDADIDRIHLLYDADDEALSGIQTERVPLYRSRAGDCVSVFLHGIEPLEFGERKASGTYYLTRGWIDRGLDAHKLYRGFLGEGEQLIEQFDRAAADTDELTITWPDADGFERAVERGQGMSREAIGRFFHDVVGFYDRVVLVDTGTCREFHREYAESFREFVAELSAEHGDGHDVTLSVVDGDTSVLESMLESDGETEHLERYPAGKPI</sequence>
<dbReference type="Proteomes" id="UP000263012">
    <property type="component" value="Chromosome"/>
</dbReference>
<gene>
    <name evidence="2" type="ORF">AArcSl_0462</name>
</gene>
<name>A0A343TG93_9EURY</name>
<feature type="domain" description="DUF1638" evidence="1">
    <location>
        <begin position="51"/>
        <end position="227"/>
    </location>
</feature>
<evidence type="ECO:0000313" key="3">
    <source>
        <dbReference type="Proteomes" id="UP000263012"/>
    </source>
</evidence>
<proteinExistence type="predicted"/>
<accession>A0A343TG93</accession>
<dbReference type="KEGG" id="hdf:AArcSl_0462"/>
<dbReference type="AlphaFoldDB" id="A0A343TG93"/>